<dbReference type="EMBL" id="MNAN01000032">
    <property type="protein sequence ID" value="OHU95002.1"/>
    <property type="molecule type" value="Genomic_DNA"/>
</dbReference>
<feature type="transmembrane region" description="Helical" evidence="1">
    <location>
        <begin position="205"/>
        <end position="224"/>
    </location>
</feature>
<feature type="transmembrane region" description="Helical" evidence="1">
    <location>
        <begin position="230"/>
        <end position="250"/>
    </location>
</feature>
<feature type="transmembrane region" description="Helical" evidence="1">
    <location>
        <begin position="44"/>
        <end position="62"/>
    </location>
</feature>
<feature type="transmembrane region" description="Helical" evidence="1">
    <location>
        <begin position="322"/>
        <end position="339"/>
    </location>
</feature>
<evidence type="ECO:0000313" key="2">
    <source>
        <dbReference type="EMBL" id="OHU95002.1"/>
    </source>
</evidence>
<name>A0A1S1N6P2_9GAMM</name>
<feature type="transmembrane region" description="Helical" evidence="1">
    <location>
        <begin position="141"/>
        <end position="156"/>
    </location>
</feature>
<gene>
    <name evidence="2" type="ORF">BIW53_13390</name>
</gene>
<keyword evidence="3" id="KW-1185">Reference proteome</keyword>
<keyword evidence="1" id="KW-1133">Transmembrane helix</keyword>
<evidence type="ECO:0000256" key="1">
    <source>
        <dbReference type="SAM" id="Phobius"/>
    </source>
</evidence>
<keyword evidence="1" id="KW-0812">Transmembrane</keyword>
<proteinExistence type="predicted"/>
<feature type="transmembrane region" description="Helical" evidence="1">
    <location>
        <begin position="162"/>
        <end position="184"/>
    </location>
</feature>
<reference evidence="2 3" key="1">
    <citation type="submission" date="2016-10" db="EMBL/GenBank/DDBJ databases">
        <title>Pseudoalteromonas amylolytica sp. nov., isolated from the surface seawater.</title>
        <authorList>
            <person name="Wu Y.-H."/>
            <person name="Cheng H."/>
            <person name="Jin X.-B."/>
            <person name="Wang C.-S."/>
            <person name="Xu X.-W."/>
        </authorList>
    </citation>
    <scope>NUCLEOTIDE SEQUENCE [LARGE SCALE GENOMIC DNA]</scope>
    <source>
        <strain evidence="2 3">JCM 12483</strain>
    </source>
</reference>
<dbReference type="InterPro" id="IPR045614">
    <property type="entry name" value="DUF6136"/>
</dbReference>
<dbReference type="Pfam" id="PF19632">
    <property type="entry name" value="DUF6136"/>
    <property type="match status" value="1"/>
</dbReference>
<keyword evidence="1" id="KW-0472">Membrane</keyword>
<evidence type="ECO:0000313" key="3">
    <source>
        <dbReference type="Proteomes" id="UP000180253"/>
    </source>
</evidence>
<sequence>MLFKQLNQFALMLSTLFYIFLPGLIGGMFFGLGKIVQSDSEQTSNQVMLGCLMFQALILNVLKPAILDNAHRMFHHSLMKSKTSIIAADITLLFVSHALLWMSIVLALAMGLDKLVKAPHFVGFMITQVSMGIMLLYRPQAVVLTLVVTLALLPAALSNLTYLAWCNVVMLVSCFVGPIWLTYSPARLTVWSFWVLYGFHNAWSLAWRICINLLLVWGVAIIGAERPELLHWYTPLVGLFTLLIWSSLCIKTTKYINEHRLFWVSLKQLDALIKAQHVFIFVLYFLFWFTGVVLLSFDVFSLMILIVAPLLQWSAVTMPQRLAVCWASLSVLVYLIKVLI</sequence>
<dbReference type="AlphaFoldDB" id="A0A1S1N6P2"/>
<dbReference type="Proteomes" id="UP000180253">
    <property type="component" value="Unassembled WGS sequence"/>
</dbReference>
<feature type="transmembrane region" description="Helical" evidence="1">
    <location>
        <begin position="9"/>
        <end position="32"/>
    </location>
</feature>
<accession>A0A1S1N6P2</accession>
<feature type="transmembrane region" description="Helical" evidence="1">
    <location>
        <begin position="83"/>
        <end position="112"/>
    </location>
</feature>
<organism evidence="2 3">
    <name type="scientific">Pseudoalteromonas byunsanensis</name>
    <dbReference type="NCBI Taxonomy" id="327939"/>
    <lineage>
        <taxon>Bacteria</taxon>
        <taxon>Pseudomonadati</taxon>
        <taxon>Pseudomonadota</taxon>
        <taxon>Gammaproteobacteria</taxon>
        <taxon>Alteromonadales</taxon>
        <taxon>Pseudoalteromonadaceae</taxon>
        <taxon>Pseudoalteromonas</taxon>
    </lineage>
</organism>
<protein>
    <submittedName>
        <fullName evidence="2">Uncharacterized protein</fullName>
    </submittedName>
</protein>
<comment type="caution">
    <text evidence="2">The sequence shown here is derived from an EMBL/GenBank/DDBJ whole genome shotgun (WGS) entry which is preliminary data.</text>
</comment>